<dbReference type="InterPro" id="IPR014729">
    <property type="entry name" value="Rossmann-like_a/b/a_fold"/>
</dbReference>
<evidence type="ECO:0000259" key="1">
    <source>
        <dbReference type="Pfam" id="PF00582"/>
    </source>
</evidence>
<keyword evidence="3" id="KW-1185">Reference proteome</keyword>
<dbReference type="SUPFAM" id="SSF52402">
    <property type="entry name" value="Adenine nucleotide alpha hydrolases-like"/>
    <property type="match status" value="1"/>
</dbReference>
<feature type="domain" description="UspA" evidence="1">
    <location>
        <begin position="9"/>
        <end position="154"/>
    </location>
</feature>
<organism evidence="2 3">
    <name type="scientific">Mytilus coruscus</name>
    <name type="common">Sea mussel</name>
    <dbReference type="NCBI Taxonomy" id="42192"/>
    <lineage>
        <taxon>Eukaryota</taxon>
        <taxon>Metazoa</taxon>
        <taxon>Spiralia</taxon>
        <taxon>Lophotrochozoa</taxon>
        <taxon>Mollusca</taxon>
        <taxon>Bivalvia</taxon>
        <taxon>Autobranchia</taxon>
        <taxon>Pteriomorphia</taxon>
        <taxon>Mytilida</taxon>
        <taxon>Mytiloidea</taxon>
        <taxon>Mytilidae</taxon>
        <taxon>Mytilinae</taxon>
        <taxon>Mytilus</taxon>
    </lineage>
</organism>
<dbReference type="Proteomes" id="UP000507470">
    <property type="component" value="Unassembled WGS sequence"/>
</dbReference>
<evidence type="ECO:0000313" key="2">
    <source>
        <dbReference type="EMBL" id="CAC5381393.1"/>
    </source>
</evidence>
<dbReference type="OrthoDB" id="843225at2759"/>
<protein>
    <recommendedName>
        <fullName evidence="1">UspA domain-containing protein</fullName>
    </recommendedName>
</protein>
<evidence type="ECO:0000313" key="3">
    <source>
        <dbReference type="Proteomes" id="UP000507470"/>
    </source>
</evidence>
<proteinExistence type="predicted"/>
<dbReference type="PANTHER" id="PTHR31964:SF113">
    <property type="entry name" value="USPA DOMAIN-CONTAINING PROTEIN"/>
    <property type="match status" value="1"/>
</dbReference>
<sequence>MADSSRKRVVVLAMDGSKESDNALDFYMKSIYKDIDEVILVHCVQQGPHSVGSIWMPLDPHVIARAIQDEEKKGTEICTKLKTLLPIYKSGGRITVTRVVGGEPGPTIVQAAEECGASMIIVGSRGLGTIRRTILGSVSDYILHHARVPVLVCR</sequence>
<name>A0A6J8BCU4_MYTCO</name>
<gene>
    <name evidence="2" type="ORF">MCOR_17269</name>
</gene>
<dbReference type="Gene3D" id="3.40.50.620">
    <property type="entry name" value="HUPs"/>
    <property type="match status" value="1"/>
</dbReference>
<dbReference type="EMBL" id="CACVKT020003055">
    <property type="protein sequence ID" value="CAC5381393.1"/>
    <property type="molecule type" value="Genomic_DNA"/>
</dbReference>
<dbReference type="InterPro" id="IPR006015">
    <property type="entry name" value="Universal_stress_UspA"/>
</dbReference>
<dbReference type="CDD" id="cd23659">
    <property type="entry name" value="USP_At3g01520-like"/>
    <property type="match status" value="1"/>
</dbReference>
<dbReference type="AlphaFoldDB" id="A0A6J8BCU4"/>
<dbReference type="PRINTS" id="PR01438">
    <property type="entry name" value="UNVRSLSTRESS"/>
</dbReference>
<dbReference type="PANTHER" id="PTHR31964">
    <property type="entry name" value="ADENINE NUCLEOTIDE ALPHA HYDROLASES-LIKE SUPERFAMILY PROTEIN"/>
    <property type="match status" value="1"/>
</dbReference>
<reference evidence="2 3" key="1">
    <citation type="submission" date="2020-06" db="EMBL/GenBank/DDBJ databases">
        <authorList>
            <person name="Li R."/>
            <person name="Bekaert M."/>
        </authorList>
    </citation>
    <scope>NUCLEOTIDE SEQUENCE [LARGE SCALE GENOMIC DNA]</scope>
    <source>
        <strain evidence="3">wild</strain>
    </source>
</reference>
<dbReference type="Pfam" id="PF00582">
    <property type="entry name" value="Usp"/>
    <property type="match status" value="1"/>
</dbReference>
<accession>A0A6J8BCU4</accession>
<dbReference type="InterPro" id="IPR006016">
    <property type="entry name" value="UspA"/>
</dbReference>